<dbReference type="InterPro" id="IPR050256">
    <property type="entry name" value="Glycosyltransferase_2"/>
</dbReference>
<dbReference type="Proteomes" id="UP001355056">
    <property type="component" value="Unassembled WGS sequence"/>
</dbReference>
<dbReference type="PANTHER" id="PTHR48090">
    <property type="entry name" value="UNDECAPRENYL-PHOSPHATE 4-DEOXY-4-FORMAMIDO-L-ARABINOSE TRANSFERASE-RELATED"/>
    <property type="match status" value="1"/>
</dbReference>
<dbReference type="PANTHER" id="PTHR48090:SF7">
    <property type="entry name" value="RFBJ PROTEIN"/>
    <property type="match status" value="1"/>
</dbReference>
<keyword evidence="1" id="KW-0472">Membrane</keyword>
<proteinExistence type="predicted"/>
<dbReference type="CDD" id="cd04179">
    <property type="entry name" value="DPM_DPG-synthase_like"/>
    <property type="match status" value="1"/>
</dbReference>
<dbReference type="InterPro" id="IPR001173">
    <property type="entry name" value="Glyco_trans_2-like"/>
</dbReference>
<organism evidence="3 4">
    <name type="scientific">Novilysobacter erysipheiresistens</name>
    <dbReference type="NCBI Taxonomy" id="1749332"/>
    <lineage>
        <taxon>Bacteria</taxon>
        <taxon>Pseudomonadati</taxon>
        <taxon>Pseudomonadota</taxon>
        <taxon>Gammaproteobacteria</taxon>
        <taxon>Lysobacterales</taxon>
        <taxon>Lysobacteraceae</taxon>
        <taxon>Novilysobacter</taxon>
    </lineage>
</organism>
<dbReference type="SUPFAM" id="SSF53448">
    <property type="entry name" value="Nucleotide-diphospho-sugar transferases"/>
    <property type="match status" value="1"/>
</dbReference>
<dbReference type="Gene3D" id="3.90.550.10">
    <property type="entry name" value="Spore Coat Polysaccharide Biosynthesis Protein SpsA, Chain A"/>
    <property type="match status" value="1"/>
</dbReference>
<dbReference type="RefSeq" id="WP_332615162.1">
    <property type="nucleotide sequence ID" value="NZ_JAXGFP010000002.1"/>
</dbReference>
<protein>
    <submittedName>
        <fullName evidence="3">Glycosyltransferase family 2 protein</fullName>
    </submittedName>
</protein>
<reference evidence="3 4" key="1">
    <citation type="journal article" date="2016" name="Int. J. Syst. Evol. Microbiol.">
        <title>Lysobacter erysipheiresistens sp. nov., an antagonist of powdery mildew, isolated from tobacco-cultivated soil.</title>
        <authorList>
            <person name="Xie B."/>
            <person name="Li T."/>
            <person name="Lin X."/>
            <person name="Wang C.J."/>
            <person name="Chen Y.J."/>
            <person name="Liu W.J."/>
            <person name="Zhao Z.W."/>
        </authorList>
    </citation>
    <scope>NUCLEOTIDE SEQUENCE [LARGE SCALE GENOMIC DNA]</scope>
    <source>
        <strain evidence="3 4">RS-LYSO-3</strain>
    </source>
</reference>
<evidence type="ECO:0000313" key="3">
    <source>
        <dbReference type="EMBL" id="MEG3183308.1"/>
    </source>
</evidence>
<sequence length="340" mass="36765">MNELKRAFPASPDVTPPGSRPPRIAVLIPCFNEEVAIGRVIADFRECLPDAEIHVFDNNSTDATAAIARRAGALVRSVPLQGKGNVVRRMFADVDADLYLMVDGDDTYDPGAAPALVARLGEGLDMVVGERCNSEASAYRPGHRFGNKLLTRCVGLLFGRTFNDMLSGYRGFSRRYVKSFPAHASGFDIETELAVHALQLRMPVAEVKTDYGARPEGSESKLRTYHDGLRILVTILRLWKVERPLLFFSVGAAACALLSIVLAVPLVETYLQTGLVPRFPTAILCAALMLLGGTLAAVGLILDTVTHGRLELKHLTYLAIPPLPRTAVGADSVAARESKG</sequence>
<evidence type="ECO:0000313" key="4">
    <source>
        <dbReference type="Proteomes" id="UP001355056"/>
    </source>
</evidence>
<name>A0ABU7YWI8_9GAMM</name>
<dbReference type="Pfam" id="PF00535">
    <property type="entry name" value="Glycos_transf_2"/>
    <property type="match status" value="1"/>
</dbReference>
<keyword evidence="4" id="KW-1185">Reference proteome</keyword>
<evidence type="ECO:0000256" key="1">
    <source>
        <dbReference type="SAM" id="Phobius"/>
    </source>
</evidence>
<keyword evidence="1" id="KW-0812">Transmembrane</keyword>
<feature type="transmembrane region" description="Helical" evidence="1">
    <location>
        <begin position="245"/>
        <end position="267"/>
    </location>
</feature>
<feature type="domain" description="Glycosyltransferase 2-like" evidence="2">
    <location>
        <begin position="26"/>
        <end position="144"/>
    </location>
</feature>
<feature type="transmembrane region" description="Helical" evidence="1">
    <location>
        <begin position="279"/>
        <end position="302"/>
    </location>
</feature>
<accession>A0ABU7YWI8</accession>
<dbReference type="EMBL" id="JAXGFP010000002">
    <property type="protein sequence ID" value="MEG3183308.1"/>
    <property type="molecule type" value="Genomic_DNA"/>
</dbReference>
<gene>
    <name evidence="3" type="ORF">SNE34_04680</name>
</gene>
<dbReference type="InterPro" id="IPR029044">
    <property type="entry name" value="Nucleotide-diphossugar_trans"/>
</dbReference>
<comment type="caution">
    <text evidence="3">The sequence shown here is derived from an EMBL/GenBank/DDBJ whole genome shotgun (WGS) entry which is preliminary data.</text>
</comment>
<keyword evidence="1" id="KW-1133">Transmembrane helix</keyword>
<evidence type="ECO:0000259" key="2">
    <source>
        <dbReference type="Pfam" id="PF00535"/>
    </source>
</evidence>